<organism evidence="2 3">
    <name type="scientific">Capronia epimyces CBS 606.96</name>
    <dbReference type="NCBI Taxonomy" id="1182542"/>
    <lineage>
        <taxon>Eukaryota</taxon>
        <taxon>Fungi</taxon>
        <taxon>Dikarya</taxon>
        <taxon>Ascomycota</taxon>
        <taxon>Pezizomycotina</taxon>
        <taxon>Eurotiomycetes</taxon>
        <taxon>Chaetothyriomycetidae</taxon>
        <taxon>Chaetothyriales</taxon>
        <taxon>Herpotrichiellaceae</taxon>
        <taxon>Capronia</taxon>
    </lineage>
</organism>
<feature type="compositionally biased region" description="Polar residues" evidence="1">
    <location>
        <begin position="112"/>
        <end position="127"/>
    </location>
</feature>
<proteinExistence type="predicted"/>
<dbReference type="AlphaFoldDB" id="W9YKU4"/>
<feature type="region of interest" description="Disordered" evidence="1">
    <location>
        <begin position="453"/>
        <end position="528"/>
    </location>
</feature>
<evidence type="ECO:0000313" key="2">
    <source>
        <dbReference type="EMBL" id="EXJ82869.1"/>
    </source>
</evidence>
<dbReference type="EMBL" id="AMGY01000005">
    <property type="protein sequence ID" value="EXJ82869.1"/>
    <property type="molecule type" value="Genomic_DNA"/>
</dbReference>
<accession>W9YKU4</accession>
<sequence length="561" mass="59545">MASTSSSTMSSSSGDESVNGGPAGNNGTRGSFGAETAANDVAGTSVFPNGDYLNRVLSRLSARQHDVSSGRTSRNSGDTAATSFDEVLASRVGPIAYHPVGSPNPLRAPQPSLASVLSRQTSPSTEETPLPAIAAVKIDTFTTTSFGQNPKFSATAHAIFNVTAVPQNACMADESDASSNLPLPPYRLMDNYPGYLTDLEFQTFISGPGTKLVEMGPPTRESLHLGDSWVTVVHLGVKETSLASRLSISVRSKGNSSAARSMEKSASMSLIDQWLDVLKMDNRKKNEPVVVTAVIKYRHAFMPADTWLKTRTSCTPDMTGKNIAEAEIRTARKGKAKAHDSADPPPYMVLNGDPLQRTLLAGMVVRVLDPGDDSLRLHSLRGVVGPSQPAVRAVDALRLLQEVRESFGYGHDHLINIDLVALQNYYQDTLTKETHTTEATAIARSVRRHAQTMVKKLSPQKLAKKPSVSCVPTPSTAASAAPAPTAPTAPTASVTASAAPQVARNEPREDVAGHESGTGVGSGSASGRAVVRQRTIWEEGEDFYAQIIEGQPGTPRPDLPL</sequence>
<gene>
    <name evidence="2" type="ORF">A1O3_06684</name>
</gene>
<reference evidence="2 3" key="1">
    <citation type="submission" date="2013-03" db="EMBL/GenBank/DDBJ databases">
        <title>The Genome Sequence of Capronia epimyces CBS 606.96.</title>
        <authorList>
            <consortium name="The Broad Institute Genomics Platform"/>
            <person name="Cuomo C."/>
            <person name="de Hoog S."/>
            <person name="Gorbushina A."/>
            <person name="Walker B."/>
            <person name="Young S.K."/>
            <person name="Zeng Q."/>
            <person name="Gargeya S."/>
            <person name="Fitzgerald M."/>
            <person name="Haas B."/>
            <person name="Abouelleil A."/>
            <person name="Allen A.W."/>
            <person name="Alvarado L."/>
            <person name="Arachchi H.M."/>
            <person name="Berlin A.M."/>
            <person name="Chapman S.B."/>
            <person name="Gainer-Dewar J."/>
            <person name="Goldberg J."/>
            <person name="Griggs A."/>
            <person name="Gujja S."/>
            <person name="Hansen M."/>
            <person name="Howarth C."/>
            <person name="Imamovic A."/>
            <person name="Ireland A."/>
            <person name="Larimer J."/>
            <person name="McCowan C."/>
            <person name="Murphy C."/>
            <person name="Pearson M."/>
            <person name="Poon T.W."/>
            <person name="Priest M."/>
            <person name="Roberts A."/>
            <person name="Saif S."/>
            <person name="Shea T."/>
            <person name="Sisk P."/>
            <person name="Sykes S."/>
            <person name="Wortman J."/>
            <person name="Nusbaum C."/>
            <person name="Birren B."/>
        </authorList>
    </citation>
    <scope>NUCLEOTIDE SEQUENCE [LARGE SCALE GENOMIC DNA]</scope>
    <source>
        <strain evidence="2 3">CBS 606.96</strain>
    </source>
</reference>
<dbReference type="RefSeq" id="XP_007734992.1">
    <property type="nucleotide sequence ID" value="XM_007736802.1"/>
</dbReference>
<name>W9YKU4_9EURO</name>
<dbReference type="GeneID" id="19170792"/>
<dbReference type="HOGENOM" id="CLU_523771_0_0_1"/>
<feature type="region of interest" description="Disordered" evidence="1">
    <location>
        <begin position="1"/>
        <end position="36"/>
    </location>
</feature>
<feature type="compositionally biased region" description="Low complexity" evidence="1">
    <location>
        <begin position="471"/>
        <end position="500"/>
    </location>
</feature>
<evidence type="ECO:0000313" key="3">
    <source>
        <dbReference type="Proteomes" id="UP000019478"/>
    </source>
</evidence>
<comment type="caution">
    <text evidence="2">The sequence shown here is derived from an EMBL/GenBank/DDBJ whole genome shotgun (WGS) entry which is preliminary data.</text>
</comment>
<keyword evidence="3" id="KW-1185">Reference proteome</keyword>
<dbReference type="eggNOG" id="ENOG502T577">
    <property type="taxonomic scope" value="Eukaryota"/>
</dbReference>
<evidence type="ECO:0000256" key="1">
    <source>
        <dbReference type="SAM" id="MobiDB-lite"/>
    </source>
</evidence>
<feature type="region of interest" description="Disordered" evidence="1">
    <location>
        <begin position="100"/>
        <end position="129"/>
    </location>
</feature>
<protein>
    <submittedName>
        <fullName evidence="2">Uncharacterized protein</fullName>
    </submittedName>
</protein>
<feature type="compositionally biased region" description="Low complexity" evidence="1">
    <location>
        <begin position="1"/>
        <end position="13"/>
    </location>
</feature>
<dbReference type="OrthoDB" id="4119328at2759"/>
<dbReference type="Proteomes" id="UP000019478">
    <property type="component" value="Unassembled WGS sequence"/>
</dbReference>